<dbReference type="RefSeq" id="WP_014773378.1">
    <property type="nucleotide sequence ID" value="NC_018010.1"/>
</dbReference>
<accession>I3Z860</accession>
<keyword evidence="1" id="KW-0732">Signal</keyword>
<evidence type="ECO:0000256" key="1">
    <source>
        <dbReference type="SAM" id="SignalP"/>
    </source>
</evidence>
<name>I3Z860_BELBD</name>
<gene>
    <name evidence="2" type="ordered locus">Belba_2897</name>
</gene>
<sequence length="205" mass="23052">MKKCLLLSFVLIISFQSFSQEAFQFKKGFIGISLGPSFYTGTALVNNFQNQGVPTSQTDPEISKGQIGFNINLLDIGYSFTENWGVVFKLQGGSQVSRSSGKVLKSTFGTFMIGPMYSVKIQEDLVLDMKIKGGRFFNVLTFNDEFGSSFSNSNFNFGMEAGVSLRYHFDQQFSWINNLDFQNQFEGNNENINRLNISTGIAFRF</sequence>
<dbReference type="eggNOG" id="ENOG50340SZ">
    <property type="taxonomic scope" value="Bacteria"/>
</dbReference>
<dbReference type="STRING" id="866536.Belba_2897"/>
<dbReference type="OrthoDB" id="1121201at2"/>
<evidence type="ECO:0000313" key="2">
    <source>
        <dbReference type="EMBL" id="AFL85428.1"/>
    </source>
</evidence>
<dbReference type="EMBL" id="CP003281">
    <property type="protein sequence ID" value="AFL85428.1"/>
    <property type="molecule type" value="Genomic_DNA"/>
</dbReference>
<proteinExistence type="predicted"/>
<keyword evidence="3" id="KW-1185">Reference proteome</keyword>
<dbReference type="KEGG" id="bbd:Belba_2897"/>
<dbReference type="AlphaFoldDB" id="I3Z860"/>
<reference evidence="3" key="1">
    <citation type="submission" date="2012-06" db="EMBL/GenBank/DDBJ databases">
        <title>The complete genome of Belliella baltica DSM 15883.</title>
        <authorList>
            <person name="Lucas S."/>
            <person name="Copeland A."/>
            <person name="Lapidus A."/>
            <person name="Goodwin L."/>
            <person name="Pitluck S."/>
            <person name="Peters L."/>
            <person name="Mikhailova N."/>
            <person name="Davenport K."/>
            <person name="Kyrpides N."/>
            <person name="Mavromatis K."/>
            <person name="Pagani I."/>
            <person name="Ivanova N."/>
            <person name="Ovchinnikova G."/>
            <person name="Zeytun A."/>
            <person name="Detter J.C."/>
            <person name="Han C."/>
            <person name="Land M."/>
            <person name="Hauser L."/>
            <person name="Markowitz V."/>
            <person name="Cheng J.-F."/>
            <person name="Hugenholtz P."/>
            <person name="Woyke T."/>
            <person name="Wu D."/>
            <person name="Tindall B."/>
            <person name="Pomrenke H."/>
            <person name="Brambilla E."/>
            <person name="Klenk H.-P."/>
            <person name="Eisen J.A."/>
        </authorList>
    </citation>
    <scope>NUCLEOTIDE SEQUENCE [LARGE SCALE GENOMIC DNA]</scope>
    <source>
        <strain evidence="3">DSM 15883 / CIP 108006 / LMG 21964 / BA134</strain>
    </source>
</reference>
<protein>
    <recommendedName>
        <fullName evidence="4">Outer membrane protein beta-barrel domain-containing protein</fullName>
    </recommendedName>
</protein>
<evidence type="ECO:0000313" key="3">
    <source>
        <dbReference type="Proteomes" id="UP000006050"/>
    </source>
</evidence>
<dbReference type="Proteomes" id="UP000006050">
    <property type="component" value="Chromosome"/>
</dbReference>
<dbReference type="HOGENOM" id="CLU_1335356_0_0_10"/>
<organism evidence="2 3">
    <name type="scientific">Belliella baltica (strain DSM 15883 / CIP 108006 / LMG 21964 / BA134)</name>
    <dbReference type="NCBI Taxonomy" id="866536"/>
    <lineage>
        <taxon>Bacteria</taxon>
        <taxon>Pseudomonadati</taxon>
        <taxon>Bacteroidota</taxon>
        <taxon>Cytophagia</taxon>
        <taxon>Cytophagales</taxon>
        <taxon>Cyclobacteriaceae</taxon>
        <taxon>Belliella</taxon>
    </lineage>
</organism>
<feature type="signal peptide" evidence="1">
    <location>
        <begin position="1"/>
        <end position="19"/>
    </location>
</feature>
<dbReference type="Gene3D" id="2.40.160.20">
    <property type="match status" value="1"/>
</dbReference>
<feature type="chain" id="PRO_5003683433" description="Outer membrane protein beta-barrel domain-containing protein" evidence="1">
    <location>
        <begin position="20"/>
        <end position="205"/>
    </location>
</feature>
<evidence type="ECO:0008006" key="4">
    <source>
        <dbReference type="Google" id="ProtNLM"/>
    </source>
</evidence>